<dbReference type="InterPro" id="IPR050426">
    <property type="entry name" value="Glycosyltransferase_28"/>
</dbReference>
<dbReference type="EMBL" id="PDCK01000039">
    <property type="protein sequence ID" value="PRQ54907.1"/>
    <property type="molecule type" value="Genomic_DNA"/>
</dbReference>
<dbReference type="Gramene" id="PRQ54907">
    <property type="protein sequence ID" value="PRQ54907"/>
    <property type="gene ID" value="RchiOBHm_Chr1g0318821"/>
</dbReference>
<evidence type="ECO:0000313" key="1">
    <source>
        <dbReference type="EMBL" id="PRQ54907.1"/>
    </source>
</evidence>
<accession>A0A2P6S891</accession>
<keyword evidence="1" id="KW-0328">Glycosyltransferase</keyword>
<reference evidence="1 2" key="1">
    <citation type="journal article" date="2018" name="Nat. Genet.">
        <title>The Rosa genome provides new insights in the design of modern roses.</title>
        <authorList>
            <person name="Bendahmane M."/>
        </authorList>
    </citation>
    <scope>NUCLEOTIDE SEQUENCE [LARGE SCALE GENOMIC DNA]</scope>
    <source>
        <strain evidence="2">cv. Old Blush</strain>
    </source>
</reference>
<dbReference type="Gene3D" id="3.40.50.2000">
    <property type="entry name" value="Glycogen Phosphorylase B"/>
    <property type="match status" value="1"/>
</dbReference>
<dbReference type="Proteomes" id="UP000238479">
    <property type="component" value="Chromosome 1"/>
</dbReference>
<dbReference type="EC" id="2.4.1.173" evidence="1"/>
<dbReference type="SUPFAM" id="SSF53756">
    <property type="entry name" value="UDP-Glycosyltransferase/glycogen phosphorylase"/>
    <property type="match status" value="1"/>
</dbReference>
<dbReference type="PANTHER" id="PTHR48050">
    <property type="entry name" value="STEROL 3-BETA-GLUCOSYLTRANSFERASE"/>
    <property type="match status" value="1"/>
</dbReference>
<organism evidence="1 2">
    <name type="scientific">Rosa chinensis</name>
    <name type="common">China rose</name>
    <dbReference type="NCBI Taxonomy" id="74649"/>
    <lineage>
        <taxon>Eukaryota</taxon>
        <taxon>Viridiplantae</taxon>
        <taxon>Streptophyta</taxon>
        <taxon>Embryophyta</taxon>
        <taxon>Tracheophyta</taxon>
        <taxon>Spermatophyta</taxon>
        <taxon>Magnoliopsida</taxon>
        <taxon>eudicotyledons</taxon>
        <taxon>Gunneridae</taxon>
        <taxon>Pentapetalae</taxon>
        <taxon>rosids</taxon>
        <taxon>fabids</taxon>
        <taxon>Rosales</taxon>
        <taxon>Rosaceae</taxon>
        <taxon>Rosoideae</taxon>
        <taxon>Rosoideae incertae sedis</taxon>
        <taxon>Rosa</taxon>
    </lineage>
</organism>
<sequence>MLLNFAGNRVRLATHANFKDFVLTAGLEFFPLGGDPKVLAECSYFLFNEGQGIYQLSRLIYQTYS</sequence>
<dbReference type="STRING" id="74649.A0A2P6S891"/>
<comment type="caution">
    <text evidence="1">The sequence shown here is derived from an EMBL/GenBank/DDBJ whole genome shotgun (WGS) entry which is preliminary data.</text>
</comment>
<dbReference type="AlphaFoldDB" id="A0A2P6S891"/>
<dbReference type="PANTHER" id="PTHR48050:SF13">
    <property type="entry name" value="STEROL 3-BETA-GLUCOSYLTRANSFERASE UGT80A2"/>
    <property type="match status" value="1"/>
</dbReference>
<keyword evidence="2" id="KW-1185">Reference proteome</keyword>
<gene>
    <name evidence="1" type="ORF">RchiOBHm_Chr1g0318821</name>
</gene>
<protein>
    <submittedName>
        <fullName evidence="1">Putative sterol 3-beta-glucosyltransferase</fullName>
        <ecNumber evidence="1">2.4.1.173</ecNumber>
    </submittedName>
</protein>
<evidence type="ECO:0000313" key="2">
    <source>
        <dbReference type="Proteomes" id="UP000238479"/>
    </source>
</evidence>
<dbReference type="GO" id="GO:0016906">
    <property type="term" value="F:sterol 3-beta-glucosyltransferase activity"/>
    <property type="evidence" value="ECO:0007669"/>
    <property type="project" value="UniProtKB-EC"/>
</dbReference>
<proteinExistence type="predicted"/>
<keyword evidence="1" id="KW-0808">Transferase</keyword>
<name>A0A2P6S891_ROSCH</name>